<feature type="domain" description="Pop1 N-terminal" evidence="5">
    <location>
        <begin position="133"/>
        <end position="208"/>
    </location>
</feature>
<dbReference type="AlphaFoldDB" id="A0A401NIQ6"/>
<keyword evidence="3" id="KW-0539">Nucleus</keyword>
<feature type="compositionally biased region" description="Low complexity" evidence="4">
    <location>
        <begin position="79"/>
        <end position="93"/>
    </location>
</feature>
<feature type="compositionally biased region" description="Basic and acidic residues" evidence="4">
    <location>
        <begin position="918"/>
        <end position="931"/>
    </location>
</feature>
<evidence type="ECO:0000256" key="1">
    <source>
        <dbReference type="ARBA" id="ARBA00004123"/>
    </source>
</evidence>
<dbReference type="Pfam" id="PF22770">
    <property type="entry name" value="POP1_C"/>
    <property type="match status" value="1"/>
</dbReference>
<dbReference type="STRING" id="75743.A0A401NIQ6"/>
<dbReference type="InterPro" id="IPR055079">
    <property type="entry name" value="POP1_C"/>
</dbReference>
<evidence type="ECO:0000313" key="8">
    <source>
        <dbReference type="EMBL" id="GCB60762.1"/>
    </source>
</evidence>
<feature type="compositionally biased region" description="Polar residues" evidence="4">
    <location>
        <begin position="35"/>
        <end position="44"/>
    </location>
</feature>
<proteinExistence type="predicted"/>
<dbReference type="InterPro" id="IPR009723">
    <property type="entry name" value="Pop1_N"/>
</dbReference>
<organism evidence="8 9">
    <name type="scientific">Scyliorhinus torazame</name>
    <name type="common">Cloudy catshark</name>
    <name type="synonym">Catulus torazame</name>
    <dbReference type="NCBI Taxonomy" id="75743"/>
    <lineage>
        <taxon>Eukaryota</taxon>
        <taxon>Metazoa</taxon>
        <taxon>Chordata</taxon>
        <taxon>Craniata</taxon>
        <taxon>Vertebrata</taxon>
        <taxon>Chondrichthyes</taxon>
        <taxon>Elasmobranchii</taxon>
        <taxon>Galeomorphii</taxon>
        <taxon>Galeoidea</taxon>
        <taxon>Carcharhiniformes</taxon>
        <taxon>Scyliorhinidae</taxon>
        <taxon>Scyliorhinus</taxon>
    </lineage>
</organism>
<gene>
    <name evidence="8" type="ORF">scyTo_0006924</name>
</gene>
<dbReference type="Pfam" id="PF08170">
    <property type="entry name" value="POPLD"/>
    <property type="match status" value="1"/>
</dbReference>
<comment type="subcellular location">
    <subcellularLocation>
        <location evidence="1">Nucleus</location>
    </subcellularLocation>
</comment>
<feature type="compositionally biased region" description="Polar residues" evidence="4">
    <location>
        <begin position="58"/>
        <end position="74"/>
    </location>
</feature>
<dbReference type="GO" id="GO:0000172">
    <property type="term" value="C:ribonuclease MRP complex"/>
    <property type="evidence" value="ECO:0007669"/>
    <property type="project" value="InterPro"/>
</dbReference>
<dbReference type="EMBL" id="BFAA01002423">
    <property type="protein sequence ID" value="GCB60762.1"/>
    <property type="molecule type" value="Genomic_DNA"/>
</dbReference>
<feature type="region of interest" description="Disordered" evidence="4">
    <location>
        <begin position="1"/>
        <end position="119"/>
    </location>
</feature>
<feature type="compositionally biased region" description="Low complexity" evidence="4">
    <location>
        <begin position="109"/>
        <end position="119"/>
    </location>
</feature>
<feature type="compositionally biased region" description="Polar residues" evidence="4">
    <location>
        <begin position="749"/>
        <end position="761"/>
    </location>
</feature>
<evidence type="ECO:0000259" key="6">
    <source>
        <dbReference type="Pfam" id="PF08170"/>
    </source>
</evidence>
<evidence type="ECO:0000256" key="4">
    <source>
        <dbReference type="SAM" id="MobiDB-lite"/>
    </source>
</evidence>
<accession>A0A401NIQ6</accession>
<dbReference type="InterPro" id="IPR039182">
    <property type="entry name" value="Pop1"/>
</dbReference>
<dbReference type="GO" id="GO:0001682">
    <property type="term" value="P:tRNA 5'-leader removal"/>
    <property type="evidence" value="ECO:0007669"/>
    <property type="project" value="InterPro"/>
</dbReference>
<keyword evidence="9" id="KW-1185">Reference proteome</keyword>
<evidence type="ECO:0000259" key="5">
    <source>
        <dbReference type="Pfam" id="PF06978"/>
    </source>
</evidence>
<dbReference type="PANTHER" id="PTHR22731:SF3">
    <property type="entry name" value="RIBONUCLEASES P_MRP PROTEIN SUBUNIT POP1"/>
    <property type="match status" value="1"/>
</dbReference>
<reference evidence="8 9" key="1">
    <citation type="journal article" date="2018" name="Nat. Ecol. Evol.">
        <title>Shark genomes provide insights into elasmobranch evolution and the origin of vertebrates.</title>
        <authorList>
            <person name="Hara Y"/>
            <person name="Yamaguchi K"/>
            <person name="Onimaru K"/>
            <person name="Kadota M"/>
            <person name="Koyanagi M"/>
            <person name="Keeley SD"/>
            <person name="Tatsumi K"/>
            <person name="Tanaka K"/>
            <person name="Motone F"/>
            <person name="Kageyama Y"/>
            <person name="Nozu R"/>
            <person name="Adachi N"/>
            <person name="Nishimura O"/>
            <person name="Nakagawa R"/>
            <person name="Tanegashima C"/>
            <person name="Kiyatake I"/>
            <person name="Matsumoto R"/>
            <person name="Murakumo K"/>
            <person name="Nishida K"/>
            <person name="Terakita A"/>
            <person name="Kuratani S"/>
            <person name="Sato K"/>
            <person name="Hyodo S Kuraku.S."/>
        </authorList>
    </citation>
    <scope>NUCLEOTIDE SEQUENCE [LARGE SCALE GENOMIC DNA]</scope>
</reference>
<comment type="caution">
    <text evidence="8">The sequence shown here is derived from an EMBL/GenBank/DDBJ whole genome shotgun (WGS) entry which is preliminary data.</text>
</comment>
<evidence type="ECO:0000256" key="2">
    <source>
        <dbReference type="ARBA" id="ARBA00022694"/>
    </source>
</evidence>
<evidence type="ECO:0000259" key="7">
    <source>
        <dbReference type="Pfam" id="PF22770"/>
    </source>
</evidence>
<feature type="domain" description="POPLD" evidence="6">
    <location>
        <begin position="636"/>
        <end position="727"/>
    </location>
</feature>
<feature type="domain" description="POP1 C-terminal" evidence="7">
    <location>
        <begin position="877"/>
        <end position="1045"/>
    </location>
</feature>
<dbReference type="GO" id="GO:0005655">
    <property type="term" value="C:nucleolar ribonuclease P complex"/>
    <property type="evidence" value="ECO:0007669"/>
    <property type="project" value="InterPro"/>
</dbReference>
<dbReference type="Pfam" id="PF06978">
    <property type="entry name" value="POP1_N"/>
    <property type="match status" value="2"/>
</dbReference>
<evidence type="ECO:0000256" key="3">
    <source>
        <dbReference type="ARBA" id="ARBA00023242"/>
    </source>
</evidence>
<evidence type="ECO:0000313" key="9">
    <source>
        <dbReference type="Proteomes" id="UP000288216"/>
    </source>
</evidence>
<name>A0A401NIQ6_SCYTO</name>
<dbReference type="InterPro" id="IPR012590">
    <property type="entry name" value="POPLD_dom"/>
</dbReference>
<dbReference type="OMA" id="KALSPMC"/>
<keyword evidence="2" id="KW-0819">tRNA processing</keyword>
<dbReference type="Proteomes" id="UP000288216">
    <property type="component" value="Unassembled WGS sequence"/>
</dbReference>
<feature type="domain" description="Pop1 N-terminal" evidence="5">
    <location>
        <begin position="216"/>
        <end position="282"/>
    </location>
</feature>
<sequence>MRSSATAVSRRDVCLQSPMSGVNRKEKKYAKLMRNQPSNFTFSSADPGAGRSGMGPSEPQTDNPNYSCFTSHQGVNGDHGQQQQVGSSHQPSSYGDRQRGSHRGGFRGQRGSSRGSYRSYSQEIPKIITATNFAQARAAEINAMLKAVTHKSGSQFLQSLPPAMRRRAMSHNLKRLPRRLREIAKKEVEKIAQLKKEQSKSKSRKARRRHGNLLMEFNRRQRKNIWLETHIWHAKRFHMVKKWGYCLGTKPTTKSYRACYRAMSKQCLLQDLSYYCCLELNGTEDNLLKTLTCLSSREAGTTFASVACLSGKCQGSLVLYKADQYPEKPLGPVTFLWRPKTLSENRQLWIWAHPALKMDLLTELQLVCQCLDVPVPEPAPSECRTVTRTPVKQAKVIGSKRKLHDKAGEQVVPEKKIIGNGTRDPLETVIWTSLTTGIVIEDLTMEILRYRLIGPLSHCVMFEAIQAAGILKNSEGREETGLHSWWSEYCESPENVTLHNRQEGVLLLLPGIASPAEISAGTVLGLTVGDPRLNMPKNRTTAMPDPTQPKDLEKIRELCLNGVGAECAQSQIWDRNIRNIVTETKITEQELNGMRSKLLVPGTRLDLGPQESKIPILLVQQPGKMAGQEHTGWGSGWDILIPKGWGMAFWIPLIYRGARAGGLQEGAKHTQYKGLPHFPDDFPDCPAGMQHSEETEKELIAKYKKYPPAKRPNYIHHGTMTPFRCPWQRLVEDWETQNQDGGIKPAMSDQEQGLRSELQASNREDVGVHEKGAFEEISSEEKPPNLEEKMEEESESMTTLEQNTGCKNIHNPSNRDCSSKSGHVSILRNRKLLKQVSAWCRPTSSRGQQTRQYRGSAPVQMTADTVKSVICSYPRFLVWVRLSLLKKGSPVANATICIPSKEDLQRLASEPNCSGPQEPKHRDPFKQECKALRKSQKKRTLPQDSETAAGDLERKSASSCGKVLIRGLWPTQPLNVMSHCSRLTIGYVSQGDFSLTVGCGEAWGFVSLLGLLRMVLSQPAERRGLALVRSPASLQYRFAKINIEV</sequence>
<feature type="region of interest" description="Disordered" evidence="4">
    <location>
        <begin position="908"/>
        <end position="953"/>
    </location>
</feature>
<protein>
    <submittedName>
        <fullName evidence="8">Uncharacterized protein</fullName>
    </submittedName>
</protein>
<dbReference type="OrthoDB" id="442863at2759"/>
<dbReference type="PANTHER" id="PTHR22731">
    <property type="entry name" value="RIBONUCLEASES P/MRP PROTEIN SUBUNIT POP1"/>
    <property type="match status" value="1"/>
</dbReference>
<feature type="region of interest" description="Disordered" evidence="4">
    <location>
        <begin position="738"/>
        <end position="765"/>
    </location>
</feature>